<name>A0A935N2E8_9RHOO</name>
<dbReference type="InterPro" id="IPR009953">
    <property type="entry name" value="DRA_trans"/>
</dbReference>
<dbReference type="AlphaFoldDB" id="A0A935N2E8"/>
<dbReference type="Proteomes" id="UP000739411">
    <property type="component" value="Unassembled WGS sequence"/>
</dbReference>
<sequence length="328" mass="36505">MKNKCTTRVVGAETSDNSPTFCRGDDNASSTSETKPLSGDDSFQSDSLRGSHGLQAGATHTASLPREARLPINRCNLPAVVLGGLTYQRHPSPLLIDGVAELHADLFRRLNAAPAAALADVFRDYLTVHFRLERPEEIGFTGLKKSRAKANYVRMIRGWSFDSDSREAAVLKGWVESRFGLMPRYHKQPLRDPSSDAYRRYMEMRSHGLYGTNALESQFDLVYAFCQLELALRHPGVSHVMLYRGINRMDEHEVLAKGEDGRHVILLNNLNSFTCSRERACEFGDYIVAVDVPLTKIFFYCGLLPGVLQGEDEFLGRGGVGEVTLSTM</sequence>
<dbReference type="GO" id="GO:0030701">
    <property type="term" value="F:NAD+-dinitrogen-reductase ADP-D-ribosyltransferase activity"/>
    <property type="evidence" value="ECO:0007669"/>
    <property type="project" value="InterPro"/>
</dbReference>
<proteinExistence type="predicted"/>
<organism evidence="2 3">
    <name type="scientific">Candidatus Dechloromonas phosphorivorans</name>
    <dbReference type="NCBI Taxonomy" id="2899244"/>
    <lineage>
        <taxon>Bacteria</taxon>
        <taxon>Pseudomonadati</taxon>
        <taxon>Pseudomonadota</taxon>
        <taxon>Betaproteobacteria</taxon>
        <taxon>Rhodocyclales</taxon>
        <taxon>Azonexaceae</taxon>
        <taxon>Dechloromonas</taxon>
    </lineage>
</organism>
<dbReference type="GO" id="GO:0009399">
    <property type="term" value="P:nitrogen fixation"/>
    <property type="evidence" value="ECO:0007669"/>
    <property type="project" value="InterPro"/>
</dbReference>
<accession>A0A935N2E8</accession>
<protein>
    <submittedName>
        <fullName evidence="2">NAD(+)--dinitrogen-reductase ADP-D-ribosyltransferase</fullName>
    </submittedName>
</protein>
<dbReference type="EMBL" id="JADJMS010000052">
    <property type="protein sequence ID" value="MBK7417425.1"/>
    <property type="molecule type" value="Genomic_DNA"/>
</dbReference>
<evidence type="ECO:0000313" key="3">
    <source>
        <dbReference type="Proteomes" id="UP000739411"/>
    </source>
</evidence>
<reference evidence="2 3" key="1">
    <citation type="submission" date="2020-10" db="EMBL/GenBank/DDBJ databases">
        <title>Connecting structure to function with the recovery of over 1000 high-quality activated sludge metagenome-assembled genomes encoding full-length rRNA genes using long-read sequencing.</title>
        <authorList>
            <person name="Singleton C.M."/>
            <person name="Petriglieri F."/>
            <person name="Kristensen J.M."/>
            <person name="Kirkegaard R.H."/>
            <person name="Michaelsen T.Y."/>
            <person name="Andersen M.H."/>
            <person name="Karst S.M."/>
            <person name="Dueholm M.S."/>
            <person name="Nielsen P.H."/>
            <person name="Albertsen M."/>
        </authorList>
    </citation>
    <scope>NUCLEOTIDE SEQUENCE [LARGE SCALE GENOMIC DNA]</scope>
    <source>
        <strain evidence="2">EsbW_18-Q3-R4-48_BATAC.463</strain>
    </source>
</reference>
<comment type="caution">
    <text evidence="2">The sequence shown here is derived from an EMBL/GenBank/DDBJ whole genome shotgun (WGS) entry which is preliminary data.</text>
</comment>
<gene>
    <name evidence="2" type="ORF">IPJ38_22380</name>
</gene>
<feature type="compositionally biased region" description="Polar residues" evidence="1">
    <location>
        <begin position="27"/>
        <end position="48"/>
    </location>
</feature>
<evidence type="ECO:0000256" key="1">
    <source>
        <dbReference type="SAM" id="MobiDB-lite"/>
    </source>
</evidence>
<feature type="region of interest" description="Disordered" evidence="1">
    <location>
        <begin position="1"/>
        <end position="62"/>
    </location>
</feature>
<dbReference type="Pfam" id="PF07357">
    <property type="entry name" value="DRAT"/>
    <property type="match status" value="1"/>
</dbReference>
<evidence type="ECO:0000313" key="2">
    <source>
        <dbReference type="EMBL" id="MBK7417425.1"/>
    </source>
</evidence>